<keyword evidence="11" id="KW-1185">Reference proteome</keyword>
<dbReference type="InterPro" id="IPR006091">
    <property type="entry name" value="Acyl-CoA_Oxase/DH_mid-dom"/>
</dbReference>
<reference evidence="10 11" key="1">
    <citation type="journal article" date="2016" name="Int. J. Syst. Evol. Microbiol.">
        <title>Pyruvatibacter mobilis gen. nov., sp. nov., a marine bacterium from the culture broth of Picochlorum sp. 122.</title>
        <authorList>
            <person name="Wang G."/>
            <person name="Tang M."/>
            <person name="Wu H."/>
            <person name="Dai S."/>
            <person name="Li T."/>
            <person name="Chen C."/>
            <person name="He H."/>
            <person name="Fan J."/>
            <person name="Xiang W."/>
            <person name="Li X."/>
        </authorList>
    </citation>
    <scope>NUCLEOTIDE SEQUENCE [LARGE SCALE GENOMIC DNA]</scope>
    <source>
        <strain evidence="10 11">GYP-11</strain>
    </source>
</reference>
<evidence type="ECO:0000259" key="8">
    <source>
        <dbReference type="Pfam" id="PF02770"/>
    </source>
</evidence>
<accession>A0A845QAH7</accession>
<dbReference type="Gene3D" id="1.20.140.10">
    <property type="entry name" value="Butyryl-CoA Dehydrogenase, subunit A, domain 3"/>
    <property type="match status" value="1"/>
</dbReference>
<evidence type="ECO:0000256" key="2">
    <source>
        <dbReference type="ARBA" id="ARBA00009347"/>
    </source>
</evidence>
<dbReference type="Pfam" id="PF02770">
    <property type="entry name" value="Acyl-CoA_dh_M"/>
    <property type="match status" value="1"/>
</dbReference>
<dbReference type="SUPFAM" id="SSF56645">
    <property type="entry name" value="Acyl-CoA dehydrogenase NM domain-like"/>
    <property type="match status" value="1"/>
</dbReference>
<dbReference type="AlphaFoldDB" id="A0A845QAH7"/>
<dbReference type="Pfam" id="PF02771">
    <property type="entry name" value="Acyl-CoA_dh_N"/>
    <property type="match status" value="1"/>
</dbReference>
<evidence type="ECO:0000313" key="11">
    <source>
        <dbReference type="Proteomes" id="UP000470384"/>
    </source>
</evidence>
<feature type="domain" description="Acyl-CoA dehydrogenase/oxidase N-terminal" evidence="9">
    <location>
        <begin position="7"/>
        <end position="121"/>
    </location>
</feature>
<organism evidence="10 11">
    <name type="scientific">Pyruvatibacter mobilis</name>
    <dbReference type="NCBI Taxonomy" id="1712261"/>
    <lineage>
        <taxon>Bacteria</taxon>
        <taxon>Pseudomonadati</taxon>
        <taxon>Pseudomonadota</taxon>
        <taxon>Alphaproteobacteria</taxon>
        <taxon>Hyphomicrobiales</taxon>
        <taxon>Parvibaculaceae</taxon>
        <taxon>Pyruvatibacter</taxon>
    </lineage>
</organism>
<comment type="cofactor">
    <cofactor evidence="1 6">
        <name>FAD</name>
        <dbReference type="ChEBI" id="CHEBI:57692"/>
    </cofactor>
</comment>
<evidence type="ECO:0000256" key="5">
    <source>
        <dbReference type="ARBA" id="ARBA00023002"/>
    </source>
</evidence>
<dbReference type="PANTHER" id="PTHR43292">
    <property type="entry name" value="ACYL-COA DEHYDROGENASE"/>
    <property type="match status" value="1"/>
</dbReference>
<feature type="domain" description="Acyl-CoA dehydrogenase/oxidase C-terminal" evidence="7">
    <location>
        <begin position="237"/>
        <end position="399"/>
    </location>
</feature>
<evidence type="ECO:0000259" key="9">
    <source>
        <dbReference type="Pfam" id="PF02771"/>
    </source>
</evidence>
<proteinExistence type="inferred from homology"/>
<dbReference type="GO" id="GO:0005886">
    <property type="term" value="C:plasma membrane"/>
    <property type="evidence" value="ECO:0007669"/>
    <property type="project" value="TreeGrafter"/>
</dbReference>
<dbReference type="EMBL" id="WXYQ01000005">
    <property type="protein sequence ID" value="NBG95437.1"/>
    <property type="molecule type" value="Genomic_DNA"/>
</dbReference>
<dbReference type="RefSeq" id="WP_160587419.1">
    <property type="nucleotide sequence ID" value="NZ_BMHN01000001.1"/>
</dbReference>
<dbReference type="InterPro" id="IPR036250">
    <property type="entry name" value="AcylCo_DH-like_C"/>
</dbReference>
<dbReference type="Pfam" id="PF00441">
    <property type="entry name" value="Acyl-CoA_dh_1"/>
    <property type="match status" value="1"/>
</dbReference>
<evidence type="ECO:0000259" key="7">
    <source>
        <dbReference type="Pfam" id="PF00441"/>
    </source>
</evidence>
<dbReference type="FunFam" id="2.40.110.10:FF:000011">
    <property type="entry name" value="Acyl-CoA dehydrogenase FadE34"/>
    <property type="match status" value="1"/>
</dbReference>
<keyword evidence="3 6" id="KW-0285">Flavoprotein</keyword>
<dbReference type="GO" id="GO:0016627">
    <property type="term" value="F:oxidoreductase activity, acting on the CH-CH group of donors"/>
    <property type="evidence" value="ECO:0007669"/>
    <property type="project" value="InterPro"/>
</dbReference>
<evidence type="ECO:0000256" key="6">
    <source>
        <dbReference type="RuleBase" id="RU362125"/>
    </source>
</evidence>
<keyword evidence="4 6" id="KW-0274">FAD</keyword>
<comment type="caution">
    <text evidence="10">The sequence shown here is derived from an EMBL/GenBank/DDBJ whole genome shotgun (WGS) entry which is preliminary data.</text>
</comment>
<dbReference type="InterPro" id="IPR009100">
    <property type="entry name" value="AcylCoA_DH/oxidase_NM_dom_sf"/>
</dbReference>
<evidence type="ECO:0000256" key="1">
    <source>
        <dbReference type="ARBA" id="ARBA00001974"/>
    </source>
</evidence>
<keyword evidence="5 6" id="KW-0560">Oxidoreductase</keyword>
<dbReference type="Proteomes" id="UP000470384">
    <property type="component" value="Unassembled WGS sequence"/>
</dbReference>
<dbReference type="Gene3D" id="2.40.110.10">
    <property type="entry name" value="Butyryl-CoA Dehydrogenase, subunit A, domain 2"/>
    <property type="match status" value="1"/>
</dbReference>
<dbReference type="PANTHER" id="PTHR43292:SF3">
    <property type="entry name" value="ACYL-COA DEHYDROGENASE FADE29"/>
    <property type="match status" value="1"/>
</dbReference>
<feature type="domain" description="Acyl-CoA oxidase/dehydrogenase middle" evidence="8">
    <location>
        <begin position="127"/>
        <end position="210"/>
    </location>
</feature>
<dbReference type="InterPro" id="IPR052161">
    <property type="entry name" value="Mycobact_Acyl-CoA_DH"/>
</dbReference>
<sequence>MDLSFSKEDLAFRDEVRAFIEENFTDDLRRKMARTKNGYLDKEDHITWQKRLHAKGWAAPHWPTEYGGPGFTHSQHFIYDREMSAAGVPLTVPFGITMVAPVIMKFGSEEQKKKYLPDILASNVWWCQGYSEPGAGSDLASLQMKAEDKGDHYLCNGSKIWTTQAQHADMIFCLVRTAKMEKRQDGISFLLIDMKTPGIKVEPLVTLDGPAEGKQEINQVFFEDVKVPKENLIGEENKGWTYAKYLLEFERGNSYSPGLMRSLGKVRKIAADTIVDGEPLAAQPEFQAKINDVETQVRAMEYTELRIFSALSNGQNVGPESSMLKCRGTELQQAISELALEGIGYYSMPFVRDTFALSNEEVVGPDYAPPVAPYYFSLRKASIYAGSNEIQRNIMSKAVLGL</sequence>
<dbReference type="Gene3D" id="1.10.540.10">
    <property type="entry name" value="Acyl-CoA dehydrogenase/oxidase, N-terminal domain"/>
    <property type="match status" value="1"/>
</dbReference>
<evidence type="ECO:0000256" key="4">
    <source>
        <dbReference type="ARBA" id="ARBA00022827"/>
    </source>
</evidence>
<evidence type="ECO:0000313" key="10">
    <source>
        <dbReference type="EMBL" id="NBG95437.1"/>
    </source>
</evidence>
<dbReference type="InterPro" id="IPR046373">
    <property type="entry name" value="Acyl-CoA_Oxase/DH_mid-dom_sf"/>
</dbReference>
<dbReference type="GeneID" id="300655099"/>
<dbReference type="InterPro" id="IPR037069">
    <property type="entry name" value="AcylCoA_DH/ox_N_sf"/>
</dbReference>
<dbReference type="InterPro" id="IPR009075">
    <property type="entry name" value="AcylCo_DH/oxidase_C"/>
</dbReference>
<protein>
    <submittedName>
        <fullName evidence="10">Pimeloyl-CoA dehydrogenase large subunit</fullName>
    </submittedName>
</protein>
<name>A0A845QAH7_9HYPH</name>
<dbReference type="SUPFAM" id="SSF47203">
    <property type="entry name" value="Acyl-CoA dehydrogenase C-terminal domain-like"/>
    <property type="match status" value="1"/>
</dbReference>
<dbReference type="OrthoDB" id="9775090at2"/>
<gene>
    <name evidence="10" type="ORF">GTQ45_06790</name>
</gene>
<comment type="similarity">
    <text evidence="2 6">Belongs to the acyl-CoA dehydrogenase family.</text>
</comment>
<evidence type="ECO:0000256" key="3">
    <source>
        <dbReference type="ARBA" id="ARBA00022630"/>
    </source>
</evidence>
<dbReference type="InterPro" id="IPR013786">
    <property type="entry name" value="AcylCoA_DH/ox_N"/>
</dbReference>
<dbReference type="GO" id="GO:0050660">
    <property type="term" value="F:flavin adenine dinucleotide binding"/>
    <property type="evidence" value="ECO:0007669"/>
    <property type="project" value="InterPro"/>
</dbReference>